<accession>A0A0M0BZT6</accession>
<protein>
    <recommendedName>
        <fullName evidence="3">YokE-like PH domain-containing protein</fullName>
    </recommendedName>
</protein>
<dbReference type="Proteomes" id="UP000037237">
    <property type="component" value="Unassembled WGS sequence"/>
</dbReference>
<dbReference type="EMBL" id="LFWU01000018">
    <property type="protein sequence ID" value="KON33900.1"/>
    <property type="molecule type" value="Genomic_DNA"/>
</dbReference>
<evidence type="ECO:0008006" key="3">
    <source>
        <dbReference type="Google" id="ProtNLM"/>
    </source>
</evidence>
<gene>
    <name evidence="1" type="ORF">AC477_00985</name>
</gene>
<name>A0A0M0BZT6_9ARCH</name>
<comment type="caution">
    <text evidence="1">The sequence shown here is derived from an EMBL/GenBank/DDBJ whole genome shotgun (WGS) entry which is preliminary data.</text>
</comment>
<evidence type="ECO:0000313" key="2">
    <source>
        <dbReference type="Proteomes" id="UP000037237"/>
    </source>
</evidence>
<organism evidence="1 2">
    <name type="scientific">miscellaneous Crenarchaeota group-1 archaeon SG8-32-1</name>
    <dbReference type="NCBI Taxonomy" id="1685124"/>
    <lineage>
        <taxon>Archaea</taxon>
        <taxon>Candidatus Bathyarchaeota</taxon>
        <taxon>MCG-1</taxon>
    </lineage>
</organism>
<proteinExistence type="predicted"/>
<sequence length="113" mass="13560">MGLSEFLYPGETVLFQSGKVDSLNDSFFFYITDQRILMYRRRGVFFKKDRVIAERIEDIRTMHYSEKGIMRKRGVLRIETFGKKMDPIVGKVRDVKAIWQEMQKYIRKDTTTY</sequence>
<dbReference type="AlphaFoldDB" id="A0A0M0BZT6"/>
<reference evidence="1 2" key="1">
    <citation type="submission" date="2015-06" db="EMBL/GenBank/DDBJ databases">
        <title>New insights into the roles of widespread benthic archaea in carbon and nitrogen cycling.</title>
        <authorList>
            <person name="Lazar C.S."/>
            <person name="Baker B.J."/>
            <person name="Seitz K.W."/>
            <person name="Hyde A.S."/>
            <person name="Dick G.J."/>
            <person name="Hinrichs K.-U."/>
            <person name="Teske A.P."/>
        </authorList>
    </citation>
    <scope>NUCLEOTIDE SEQUENCE [LARGE SCALE GENOMIC DNA]</scope>
    <source>
        <strain evidence="1">SG8-32-1</strain>
    </source>
</reference>
<evidence type="ECO:0000313" key="1">
    <source>
        <dbReference type="EMBL" id="KON33900.1"/>
    </source>
</evidence>